<dbReference type="Proteomes" id="UP000628086">
    <property type="component" value="Unassembled WGS sequence"/>
</dbReference>
<reference evidence="1 2" key="1">
    <citation type="journal article" date="2020" name="Microorganisms">
        <title>Reliable Identification of Environmental Pseudomonas Isolates Using the rpoD Gene.</title>
        <authorList>
            <consortium name="The Broad Institute Genome Sequencing Platform"/>
            <person name="Girard L."/>
            <person name="Lood C."/>
            <person name="Rokni-Zadeh H."/>
            <person name="van Noort V."/>
            <person name="Lavigne R."/>
            <person name="De Mot R."/>
        </authorList>
    </citation>
    <scope>NUCLEOTIDE SEQUENCE [LARGE SCALE GENOMIC DNA]</scope>
    <source>
        <strain evidence="1 2">RW7P2</strain>
    </source>
</reference>
<keyword evidence="2" id="KW-1185">Reference proteome</keyword>
<comment type="caution">
    <text evidence="1">The sequence shown here is derived from an EMBL/GenBank/DDBJ whole genome shotgun (WGS) entry which is preliminary data.</text>
</comment>
<evidence type="ECO:0000313" key="2">
    <source>
        <dbReference type="Proteomes" id="UP000628086"/>
    </source>
</evidence>
<accession>A0ABR6V0U1</accession>
<evidence type="ECO:0000313" key="1">
    <source>
        <dbReference type="EMBL" id="MBC3474026.1"/>
    </source>
</evidence>
<dbReference type="EMBL" id="JABWRS010000001">
    <property type="protein sequence ID" value="MBC3474026.1"/>
    <property type="molecule type" value="Genomic_DNA"/>
</dbReference>
<organism evidence="1 2">
    <name type="scientific">Pseudomonas taiwanensis</name>
    <dbReference type="NCBI Taxonomy" id="470150"/>
    <lineage>
        <taxon>Bacteria</taxon>
        <taxon>Pseudomonadati</taxon>
        <taxon>Pseudomonadota</taxon>
        <taxon>Gammaproteobacteria</taxon>
        <taxon>Pseudomonadales</taxon>
        <taxon>Pseudomonadaceae</taxon>
        <taxon>Pseudomonas</taxon>
    </lineage>
</organism>
<dbReference type="RefSeq" id="WP_023381333.1">
    <property type="nucleotide sequence ID" value="NZ_JABWRR010000009.1"/>
</dbReference>
<gene>
    <name evidence="1" type="ORF">HU747_00280</name>
</gene>
<sequence>MGGRRLDLVRCADLQPTLDKVQASGALDFAEYSLLREAADAKLYHLMGRLQGRGCPDLATRIQGEEDLRRLQDACQRVSHLVQTSCLALRRLQLDHKDQRLAREALESQLAYLQACLRRSLLGFDLS</sequence>
<name>A0ABR6V0U1_9PSED</name>
<proteinExistence type="predicted"/>
<protein>
    <submittedName>
        <fullName evidence="1">Uncharacterized protein</fullName>
    </submittedName>
</protein>